<keyword evidence="2" id="KW-1185">Reference proteome</keyword>
<proteinExistence type="predicted"/>
<dbReference type="SUPFAM" id="SSF53474">
    <property type="entry name" value="alpha/beta-Hydrolases"/>
    <property type="match status" value="1"/>
</dbReference>
<evidence type="ECO:0000313" key="1">
    <source>
        <dbReference type="EMBL" id="GFE80643.1"/>
    </source>
</evidence>
<evidence type="ECO:0000313" key="2">
    <source>
        <dbReference type="Proteomes" id="UP000445000"/>
    </source>
</evidence>
<comment type="caution">
    <text evidence="1">The sequence shown here is derived from an EMBL/GenBank/DDBJ whole genome shotgun (WGS) entry which is preliminary data.</text>
</comment>
<dbReference type="EMBL" id="BLJN01000002">
    <property type="protein sequence ID" value="GFE80643.1"/>
    <property type="molecule type" value="Genomic_DNA"/>
</dbReference>
<name>A0A829YCG4_9GAMM</name>
<protein>
    <recommendedName>
        <fullName evidence="3">Esterase</fullName>
    </recommendedName>
</protein>
<dbReference type="Proteomes" id="UP000445000">
    <property type="component" value="Unassembled WGS sequence"/>
</dbReference>
<dbReference type="InterPro" id="IPR029058">
    <property type="entry name" value="AB_hydrolase_fold"/>
</dbReference>
<organism evidence="1 2">
    <name type="scientific">Steroidobacter agaridevorans</name>
    <dbReference type="NCBI Taxonomy" id="2695856"/>
    <lineage>
        <taxon>Bacteria</taxon>
        <taxon>Pseudomonadati</taxon>
        <taxon>Pseudomonadota</taxon>
        <taxon>Gammaproteobacteria</taxon>
        <taxon>Steroidobacterales</taxon>
        <taxon>Steroidobacteraceae</taxon>
        <taxon>Steroidobacter</taxon>
    </lineage>
</organism>
<accession>A0A829YCG4</accession>
<sequence length="179" mass="19447">MFEKIAPSLFAAFCLALSACSEVKVPEPSVPPHPAPTESAPLAYVLADTEVRDITSGPLGRTYQLFVSLPGSYEQRPGHRFPVLFVTDASYAFPLVRNIGRMVGDRGKGLEDFALIGLSYAKGDTGQYTGGATTRRHRTAKTPYRTCQAGPSCMARPRRIADSSPMKYFLWSPSTIASI</sequence>
<dbReference type="Gene3D" id="3.40.50.1820">
    <property type="entry name" value="alpha/beta hydrolase"/>
    <property type="match status" value="1"/>
</dbReference>
<reference evidence="2" key="1">
    <citation type="submission" date="2020-01" db="EMBL/GenBank/DDBJ databases">
        <title>'Steroidobacter agaridevorans' sp. nov., agar-degrading bacteria isolated from rhizosphere soils.</title>
        <authorList>
            <person name="Ikenaga M."/>
            <person name="Kataoka M."/>
            <person name="Murouchi A."/>
            <person name="Katsuragi S."/>
            <person name="Sakai M."/>
        </authorList>
    </citation>
    <scope>NUCLEOTIDE SEQUENCE [LARGE SCALE GENOMIC DNA]</scope>
    <source>
        <strain evidence="2">YU21-B</strain>
    </source>
</reference>
<gene>
    <name evidence="1" type="ORF">GCM10011487_26430</name>
</gene>
<dbReference type="PROSITE" id="PS51257">
    <property type="entry name" value="PROKAR_LIPOPROTEIN"/>
    <property type="match status" value="1"/>
</dbReference>
<dbReference type="AlphaFoldDB" id="A0A829YCG4"/>
<evidence type="ECO:0008006" key="3">
    <source>
        <dbReference type="Google" id="ProtNLM"/>
    </source>
</evidence>